<reference evidence="1 2" key="1">
    <citation type="submission" date="2024-04" db="EMBL/GenBank/DDBJ databases">
        <title>Flavobacterium sp. DGU38 16S ribosomal RNA gene Genome sequencing and assembly.</title>
        <authorList>
            <person name="Park S."/>
        </authorList>
    </citation>
    <scope>NUCLEOTIDE SEQUENCE [LARGE SCALE GENOMIC DNA]</scope>
    <source>
        <strain evidence="1 2">DGU38</strain>
    </source>
</reference>
<protein>
    <submittedName>
        <fullName evidence="1">Uncharacterized protein</fullName>
    </submittedName>
</protein>
<dbReference type="PROSITE" id="PS51257">
    <property type="entry name" value="PROKAR_LIPOPROTEIN"/>
    <property type="match status" value="1"/>
</dbReference>
<dbReference type="EMBL" id="JBBYHS010000008">
    <property type="protein sequence ID" value="MEL1253912.1"/>
    <property type="molecule type" value="Genomic_DNA"/>
</dbReference>
<gene>
    <name evidence="1" type="ORF">AAEO57_09000</name>
</gene>
<organism evidence="1 2">
    <name type="scientific">Flavobacterium calami</name>
    <dbReference type="NCBI Taxonomy" id="3139144"/>
    <lineage>
        <taxon>Bacteria</taxon>
        <taxon>Pseudomonadati</taxon>
        <taxon>Bacteroidota</taxon>
        <taxon>Flavobacteriia</taxon>
        <taxon>Flavobacteriales</taxon>
        <taxon>Flavobacteriaceae</taxon>
        <taxon>Flavobacterium</taxon>
    </lineage>
</organism>
<sequence>MRNLIFITLCILIQSCNSQTTKKGEEKKKTNKQISYYQYAKLMESEGSDFNIDDYVKP</sequence>
<evidence type="ECO:0000313" key="1">
    <source>
        <dbReference type="EMBL" id="MEL1253912.1"/>
    </source>
</evidence>
<proteinExistence type="predicted"/>
<comment type="caution">
    <text evidence="1">The sequence shown here is derived from an EMBL/GenBank/DDBJ whole genome shotgun (WGS) entry which is preliminary data.</text>
</comment>
<name>A0ABU9IQE5_9FLAO</name>
<dbReference type="Proteomes" id="UP001485226">
    <property type="component" value="Unassembled WGS sequence"/>
</dbReference>
<accession>A0ABU9IQE5</accession>
<keyword evidence="2" id="KW-1185">Reference proteome</keyword>
<dbReference type="RefSeq" id="WP_341691770.1">
    <property type="nucleotide sequence ID" value="NZ_JBBYHS010000008.1"/>
</dbReference>
<evidence type="ECO:0000313" key="2">
    <source>
        <dbReference type="Proteomes" id="UP001485226"/>
    </source>
</evidence>